<reference evidence="2 3" key="1">
    <citation type="submission" date="2022-10" db="EMBL/GenBank/DDBJ databases">
        <authorList>
            <person name="Xie J."/>
            <person name="Shen N."/>
        </authorList>
    </citation>
    <scope>NUCLEOTIDE SEQUENCE [LARGE SCALE GENOMIC DNA]</scope>
    <source>
        <strain evidence="2 3">DSM 41681</strain>
    </source>
</reference>
<dbReference type="InterPro" id="IPR005363">
    <property type="entry name" value="UPF0167"/>
</dbReference>
<evidence type="ECO:0000313" key="2">
    <source>
        <dbReference type="EMBL" id="MEB3958720.1"/>
    </source>
</evidence>
<dbReference type="Proteomes" id="UP001352223">
    <property type="component" value="Unassembled WGS sequence"/>
</dbReference>
<proteinExistence type="inferred from homology"/>
<gene>
    <name evidence="2" type="ORF">OKJ48_00380</name>
</gene>
<organism evidence="2 3">
    <name type="scientific">Streptomyces kunmingensis</name>
    <dbReference type="NCBI Taxonomy" id="68225"/>
    <lineage>
        <taxon>Bacteria</taxon>
        <taxon>Bacillati</taxon>
        <taxon>Actinomycetota</taxon>
        <taxon>Actinomycetes</taxon>
        <taxon>Kitasatosporales</taxon>
        <taxon>Streptomycetaceae</taxon>
        <taxon>Streptomyces</taxon>
    </lineage>
</organism>
<dbReference type="RefSeq" id="WP_324765702.1">
    <property type="nucleotide sequence ID" value="NZ_JAOZYB010000001.1"/>
</dbReference>
<dbReference type="Pfam" id="PF03691">
    <property type="entry name" value="UPF0167"/>
    <property type="match status" value="1"/>
</dbReference>
<dbReference type="EMBL" id="JAOZYB010000001">
    <property type="protein sequence ID" value="MEB3958720.1"/>
    <property type="molecule type" value="Genomic_DNA"/>
</dbReference>
<keyword evidence="3" id="KW-1185">Reference proteome</keyword>
<comment type="similarity">
    <text evidence="1">Belongs to the UPF0167 family.</text>
</comment>
<evidence type="ECO:0000313" key="3">
    <source>
        <dbReference type="Proteomes" id="UP001352223"/>
    </source>
</evidence>
<accession>A0ABU6C1X9</accession>
<sequence>MDTGLFWQLIERARATDTPLGPVATGAISAGSETCACRGQAQGWIYTAGFSTAHDVVGCLYLWCIADGTATARFESEFTGSYGLGHTLRSSVTGRHSASRSTTSRQARRACCGW</sequence>
<protein>
    <submittedName>
        <fullName evidence="2">CbrC family protein</fullName>
    </submittedName>
</protein>
<name>A0ABU6C1X9_9ACTN</name>
<evidence type="ECO:0000256" key="1">
    <source>
        <dbReference type="ARBA" id="ARBA00008525"/>
    </source>
</evidence>
<comment type="caution">
    <text evidence="2">The sequence shown here is derived from an EMBL/GenBank/DDBJ whole genome shotgun (WGS) entry which is preliminary data.</text>
</comment>